<dbReference type="Proteomes" id="UP000053477">
    <property type="component" value="Unassembled WGS sequence"/>
</dbReference>
<feature type="compositionally biased region" description="Polar residues" evidence="1">
    <location>
        <begin position="298"/>
        <end position="309"/>
    </location>
</feature>
<organism evidence="2 3">
    <name type="scientific">Schizopora paradoxa</name>
    <dbReference type="NCBI Taxonomy" id="27342"/>
    <lineage>
        <taxon>Eukaryota</taxon>
        <taxon>Fungi</taxon>
        <taxon>Dikarya</taxon>
        <taxon>Basidiomycota</taxon>
        <taxon>Agaricomycotina</taxon>
        <taxon>Agaricomycetes</taxon>
        <taxon>Hymenochaetales</taxon>
        <taxon>Schizoporaceae</taxon>
        <taxon>Schizopora</taxon>
    </lineage>
</organism>
<feature type="compositionally biased region" description="Polar residues" evidence="1">
    <location>
        <begin position="348"/>
        <end position="371"/>
    </location>
</feature>
<accession>A0A0H2QYX3</accession>
<sequence>MASGPAEGSGSTGGRNNEQDATVTPSSIINTETELTAPRNRQEHRHRQLTVQPVVEKHRRFAYDEKSPLYPGSHRAIGSSKRKAHGLVERRKTSKLADVEEAEVSALLDSTQDPSPSRVPLSQQSQHTDDADEAPEILLSPTSFDSEGHILVDDQDHARSELNKGPGGPSTAFHHQYGSAVDKSHQETSNASPRFSTSLPRADGMEVDENGIQSQDRLVAEPTPIVTLRANPGQPTHPNFFPASIPRFARALGQLFTPATSSYTFTAPPNNSQSQPSVQSPHLLNDETPPIDPGRSEGSYQTNGLSSTDMRVDDPEQHAPSKQPIGLPTGIGQRAFPAAAPSMFTPPQVATHSNVTTPVNPSPSMESSQPTGMPRADGAPLTDMHWNGAGQSNASHQPAGSGPPYFAPSTGIGQPTFPAAAPSMFTPPQVAMPVNPSSSMGSSQP</sequence>
<feature type="compositionally biased region" description="Low complexity" evidence="1">
    <location>
        <begin position="268"/>
        <end position="281"/>
    </location>
</feature>
<keyword evidence="3" id="KW-1185">Reference proteome</keyword>
<dbReference type="EMBL" id="KQ086485">
    <property type="protein sequence ID" value="KLO04609.1"/>
    <property type="molecule type" value="Genomic_DNA"/>
</dbReference>
<feature type="non-terminal residue" evidence="2">
    <location>
        <position position="445"/>
    </location>
</feature>
<gene>
    <name evidence="2" type="ORF">SCHPADRAFT_896897</name>
</gene>
<name>A0A0H2QYX3_9AGAM</name>
<evidence type="ECO:0000313" key="3">
    <source>
        <dbReference type="Proteomes" id="UP000053477"/>
    </source>
</evidence>
<feature type="compositionally biased region" description="Polar residues" evidence="1">
    <location>
        <begin position="389"/>
        <end position="398"/>
    </location>
</feature>
<evidence type="ECO:0000313" key="2">
    <source>
        <dbReference type="EMBL" id="KLO04609.1"/>
    </source>
</evidence>
<feature type="compositionally biased region" description="Polar residues" evidence="1">
    <location>
        <begin position="435"/>
        <end position="445"/>
    </location>
</feature>
<feature type="region of interest" description="Disordered" evidence="1">
    <location>
        <begin position="1"/>
        <end position="203"/>
    </location>
</feature>
<protein>
    <submittedName>
        <fullName evidence="2">Uncharacterized protein</fullName>
    </submittedName>
</protein>
<feature type="compositionally biased region" description="Basic and acidic residues" evidence="1">
    <location>
        <begin position="86"/>
        <end position="98"/>
    </location>
</feature>
<feature type="compositionally biased region" description="Basic and acidic residues" evidence="1">
    <location>
        <begin position="146"/>
        <end position="162"/>
    </location>
</feature>
<dbReference type="InParanoid" id="A0A0H2QYX3"/>
<feature type="compositionally biased region" description="Polar residues" evidence="1">
    <location>
        <begin position="108"/>
        <end position="126"/>
    </location>
</feature>
<feature type="compositionally biased region" description="Polar residues" evidence="1">
    <location>
        <begin position="14"/>
        <end position="34"/>
    </location>
</feature>
<feature type="compositionally biased region" description="Basic and acidic residues" evidence="1">
    <location>
        <begin position="310"/>
        <end position="319"/>
    </location>
</feature>
<reference evidence="2 3" key="1">
    <citation type="submission" date="2015-04" db="EMBL/GenBank/DDBJ databases">
        <title>Complete genome sequence of Schizopora paradoxa KUC8140, a cosmopolitan wood degrader in East Asia.</title>
        <authorList>
            <consortium name="DOE Joint Genome Institute"/>
            <person name="Min B."/>
            <person name="Park H."/>
            <person name="Jang Y."/>
            <person name="Kim J.-J."/>
            <person name="Kim K.H."/>
            <person name="Pangilinan J."/>
            <person name="Lipzen A."/>
            <person name="Riley R."/>
            <person name="Grigoriev I.V."/>
            <person name="Spatafora J.W."/>
            <person name="Choi I.-G."/>
        </authorList>
    </citation>
    <scope>NUCLEOTIDE SEQUENCE [LARGE SCALE GENOMIC DNA]</scope>
    <source>
        <strain evidence="2 3">KUC8140</strain>
    </source>
</reference>
<feature type="region of interest" description="Disordered" evidence="1">
    <location>
        <begin position="263"/>
        <end position="445"/>
    </location>
</feature>
<proteinExistence type="predicted"/>
<dbReference type="AlphaFoldDB" id="A0A0H2QYX3"/>
<feature type="compositionally biased region" description="Polar residues" evidence="1">
    <location>
        <begin position="187"/>
        <end position="199"/>
    </location>
</feature>
<evidence type="ECO:0000256" key="1">
    <source>
        <dbReference type="SAM" id="MobiDB-lite"/>
    </source>
</evidence>